<evidence type="ECO:0000313" key="4">
    <source>
        <dbReference type="Proteomes" id="UP000179069"/>
    </source>
</evidence>
<evidence type="ECO:0000256" key="2">
    <source>
        <dbReference type="SAM" id="Phobius"/>
    </source>
</evidence>
<dbReference type="EMBL" id="MHCI01000009">
    <property type="protein sequence ID" value="OGY16823.1"/>
    <property type="molecule type" value="Genomic_DNA"/>
</dbReference>
<gene>
    <name evidence="3" type="ORF">A2785_03595</name>
</gene>
<feature type="compositionally biased region" description="Polar residues" evidence="1">
    <location>
        <begin position="86"/>
        <end position="105"/>
    </location>
</feature>
<dbReference type="AlphaFoldDB" id="A0A1G1VN88"/>
<keyword evidence="2" id="KW-0812">Transmembrane</keyword>
<comment type="caution">
    <text evidence="3">The sequence shown here is derived from an EMBL/GenBank/DDBJ whole genome shotgun (WGS) entry which is preliminary data.</text>
</comment>
<feature type="transmembrane region" description="Helical" evidence="2">
    <location>
        <begin position="20"/>
        <end position="42"/>
    </location>
</feature>
<name>A0A1G1VN88_9BACT</name>
<dbReference type="SUPFAM" id="SSF100895">
    <property type="entry name" value="Kazal-type serine protease inhibitors"/>
    <property type="match status" value="1"/>
</dbReference>
<keyword evidence="2" id="KW-0472">Membrane</keyword>
<keyword evidence="2" id="KW-1133">Transmembrane helix</keyword>
<dbReference type="Proteomes" id="UP000179069">
    <property type="component" value="Unassembled WGS sequence"/>
</dbReference>
<protein>
    <recommendedName>
        <fullName evidence="5">Kazal-like domain-containing protein</fullName>
    </recommendedName>
</protein>
<sequence length="167" mass="18246">MSEVQKIDNERIEQILKGRFIFGFSGSDLFILLAAFLTLIFLQLQPYVIPYLEGKPMGTQALIETGENPAAQASMSAEPKLATPSADESGQKPATQSGKQEEGNQGNRVYCKLQRPQICTQECIASPPYICGSDGKNHCSACQACADPQVEWYMIEDQPCPDITPGL</sequence>
<evidence type="ECO:0008006" key="5">
    <source>
        <dbReference type="Google" id="ProtNLM"/>
    </source>
</evidence>
<reference evidence="3 4" key="1">
    <citation type="journal article" date="2016" name="Nat. Commun.">
        <title>Thousands of microbial genomes shed light on interconnected biogeochemical processes in an aquifer system.</title>
        <authorList>
            <person name="Anantharaman K."/>
            <person name="Brown C.T."/>
            <person name="Hug L.A."/>
            <person name="Sharon I."/>
            <person name="Castelle C.J."/>
            <person name="Probst A.J."/>
            <person name="Thomas B.C."/>
            <person name="Singh A."/>
            <person name="Wilkins M.J."/>
            <person name="Karaoz U."/>
            <person name="Brodie E.L."/>
            <person name="Williams K.H."/>
            <person name="Hubbard S.S."/>
            <person name="Banfield J.F."/>
        </authorList>
    </citation>
    <scope>NUCLEOTIDE SEQUENCE [LARGE SCALE GENOMIC DNA]</scope>
</reference>
<organism evidence="3 4">
    <name type="scientific">Candidatus Chisholmbacteria bacterium RIFCSPHIGHO2_01_FULL_49_18</name>
    <dbReference type="NCBI Taxonomy" id="1797590"/>
    <lineage>
        <taxon>Bacteria</taxon>
        <taxon>Candidatus Chisholmiibacteriota</taxon>
    </lineage>
</organism>
<dbReference type="InterPro" id="IPR036058">
    <property type="entry name" value="Kazal_dom_sf"/>
</dbReference>
<accession>A0A1G1VN88</accession>
<evidence type="ECO:0000313" key="3">
    <source>
        <dbReference type="EMBL" id="OGY16823.1"/>
    </source>
</evidence>
<evidence type="ECO:0000256" key="1">
    <source>
        <dbReference type="SAM" id="MobiDB-lite"/>
    </source>
</evidence>
<feature type="region of interest" description="Disordered" evidence="1">
    <location>
        <begin position="67"/>
        <end position="105"/>
    </location>
</feature>
<proteinExistence type="predicted"/>